<dbReference type="Pfam" id="PF13344">
    <property type="entry name" value="Hydrolase_6"/>
    <property type="match status" value="1"/>
</dbReference>
<dbReference type="GO" id="GO:0016787">
    <property type="term" value="F:hydrolase activity"/>
    <property type="evidence" value="ECO:0007669"/>
    <property type="project" value="UniProtKB-KW"/>
</dbReference>
<proteinExistence type="predicted"/>
<reference evidence="1 2" key="1">
    <citation type="submission" date="2021-05" db="EMBL/GenBank/DDBJ databases">
        <title>Complete genome of Nocardioides aquaticus KCTC 9944T isolated from meromictic and hypersaline Ekho Lake, Antarctica.</title>
        <authorList>
            <person name="Hwang K."/>
            <person name="Kim K.M."/>
            <person name="Choe H."/>
        </authorList>
    </citation>
    <scope>NUCLEOTIDE SEQUENCE [LARGE SCALE GENOMIC DNA]</scope>
    <source>
        <strain evidence="1 2">KCTC 9944</strain>
    </source>
</reference>
<evidence type="ECO:0000313" key="2">
    <source>
        <dbReference type="Proteomes" id="UP000679307"/>
    </source>
</evidence>
<gene>
    <name evidence="1" type="ORF">ENKNEFLB_02049</name>
</gene>
<dbReference type="PANTHER" id="PTHR19288">
    <property type="entry name" value="4-NITROPHENYLPHOSPHATASE-RELATED"/>
    <property type="match status" value="1"/>
</dbReference>
<dbReference type="NCBIfam" id="TIGR01460">
    <property type="entry name" value="HAD-SF-IIA"/>
    <property type="match status" value="1"/>
</dbReference>
<sequence>MLGSSNAPLSAAYDLAMLDLDGVVYVGGDAVPGAPEHLARAREAGMRCAYVTNNASRPPGAVVSHLRALGIQLDDADVVTSAQAAASVLRAQHGVGAVVLVLGGEGLWQAVEAEGLEGREVDTVQDGASPGDAGGPVALVTGYGPEVLWRQVMRAAVLIRDGLPWVASNTDMSIPTSYGTAPGHGVLVDTLRRFAEVEPTVAGKPARPLLDETVARVGGERPLMVGDRLDTDIEGGTAVGVDTLLVLTGVTGLGELVTAPAEQRPTYVSADLGGLHVAHQEPEAPRDGDDTWQHAGWAARTTDGRLVVEGDGTVDAWWQLVAAAAWAHLDATGEPVATDALQEP</sequence>
<dbReference type="RefSeq" id="WP_246535953.1">
    <property type="nucleotide sequence ID" value="NZ_BAAAHS010000150.1"/>
</dbReference>
<dbReference type="InterPro" id="IPR006357">
    <property type="entry name" value="HAD-SF_hydro_IIA"/>
</dbReference>
<protein>
    <submittedName>
        <fullName evidence="1">D,L-glycerol 3-phosphate phosphatase</fullName>
        <ecNumber evidence="1">3.1.3.21</ecNumber>
    </submittedName>
</protein>
<organism evidence="1 2">
    <name type="scientific">Nocardioides aquaticus</name>
    <dbReference type="NCBI Taxonomy" id="160826"/>
    <lineage>
        <taxon>Bacteria</taxon>
        <taxon>Bacillati</taxon>
        <taxon>Actinomycetota</taxon>
        <taxon>Actinomycetes</taxon>
        <taxon>Propionibacteriales</taxon>
        <taxon>Nocardioidaceae</taxon>
        <taxon>Nocardioides</taxon>
    </lineage>
</organism>
<keyword evidence="1" id="KW-0378">Hydrolase</keyword>
<dbReference type="Proteomes" id="UP000679307">
    <property type="component" value="Chromosome"/>
</dbReference>
<dbReference type="EMBL" id="CP075371">
    <property type="protein sequence ID" value="QVT79660.1"/>
    <property type="molecule type" value="Genomic_DNA"/>
</dbReference>
<dbReference type="PANTHER" id="PTHR19288:SF95">
    <property type="entry name" value="D-GLYCEROL 3-PHOSPHATE PHOSPHATASE"/>
    <property type="match status" value="1"/>
</dbReference>
<dbReference type="Pfam" id="PF13242">
    <property type="entry name" value="Hydrolase_like"/>
    <property type="match status" value="1"/>
</dbReference>
<dbReference type="EC" id="3.1.3.21" evidence="1"/>
<name>A0ABX8EIE3_9ACTN</name>
<evidence type="ECO:0000313" key="1">
    <source>
        <dbReference type="EMBL" id="QVT79660.1"/>
    </source>
</evidence>
<keyword evidence="2" id="KW-1185">Reference proteome</keyword>
<accession>A0ABX8EIE3</accession>